<evidence type="ECO:0000259" key="2">
    <source>
        <dbReference type="Pfam" id="PF13936"/>
    </source>
</evidence>
<accession>W6S030</accession>
<dbReference type="PATRIC" id="fig|348824.6.peg.4530"/>
<dbReference type="HOGENOM" id="CLU_629867_0_0_5"/>
<dbReference type="EMBL" id="HG916853">
    <property type="protein sequence ID" value="CDM59861.1"/>
    <property type="molecule type" value="Genomic_DNA"/>
</dbReference>
<dbReference type="InterPro" id="IPR025246">
    <property type="entry name" value="IS30-like_HTH"/>
</dbReference>
<dbReference type="GO" id="GO:0005829">
    <property type="term" value="C:cytosol"/>
    <property type="evidence" value="ECO:0007669"/>
    <property type="project" value="TreeGrafter"/>
</dbReference>
<dbReference type="Proteomes" id="UP000019443">
    <property type="component" value="Plasmid pLPU83a"/>
</dbReference>
<evidence type="ECO:0000313" key="3">
    <source>
        <dbReference type="EMBL" id="CDM59861.1"/>
    </source>
</evidence>
<evidence type="ECO:0000256" key="1">
    <source>
        <dbReference type="SAM" id="MobiDB-lite"/>
    </source>
</evidence>
<reference evidence="3" key="1">
    <citation type="submission" date="2013-11" db="EMBL/GenBank/DDBJ databases">
        <title>Draft genome sequence of the broad-host-range Rhizobium sp. LPU83 strain, a member of the low-genetic diversity Oregon-like Rhizobium sp. group.</title>
        <authorList>
            <person name="Wibberg D."/>
            <person name="Puehler A."/>
            <person name="Schlueter A."/>
        </authorList>
    </citation>
    <scope>NUCLEOTIDE SEQUENCE [LARGE SCALE GENOMIC DNA]</scope>
    <source>
        <strain evidence="3">LPU83</strain>
        <plasmid evidence="3">pLPU83a</plasmid>
    </source>
</reference>
<protein>
    <submittedName>
        <fullName evidence="3">Transposase</fullName>
    </submittedName>
</protein>
<name>W6S030_9HYPH</name>
<feature type="region of interest" description="Disordered" evidence="1">
    <location>
        <begin position="339"/>
        <end position="358"/>
    </location>
</feature>
<proteinExistence type="predicted"/>
<sequence length="435" mass="49682">MAIGFVRTRSSVRREPQACFKFGLRSGFRRSGRRLDQGRGQLRRGHQIVAVGQPGDRERPAVDMGSVGEDRCRADQRQRAALGTIRLDGLLVGTAWHVFRHLHSRRGVGNILDRRRTRRRHSTAGQPDAHRADNDREHGNKQEHTMEGPQEGHAIILAFRFRDWKPGSRRCVVHFHIRYRMQKSRAKKINERRKIARWRTAGISVDVIAKKLHRHRSTIFRELRRNTFEDREMPDLNGYYCVMANDMARERRAKLRKLARFSHLRQSVIERIMHGWSPQQIAGRLQLERHPISVSHETIYKFAYSSDGHAIKLGRHLPAIVPDAGHDTPGAAMAGVSPRMSTFSTGQTSSPSANSSGFGNAISSSFARSSERPTWRRWSSVSVASPREVDPLSLSDRDLTEICNHLNATPRKCLSYKTPAEVFRQKLLAQIRRTG</sequence>
<feature type="domain" description="Transposase IS30-like HTH" evidence="2">
    <location>
        <begin position="189"/>
        <end position="226"/>
    </location>
</feature>
<organism evidence="3 4">
    <name type="scientific">Rhizobium favelukesii</name>
    <dbReference type="NCBI Taxonomy" id="348824"/>
    <lineage>
        <taxon>Bacteria</taxon>
        <taxon>Pseudomonadati</taxon>
        <taxon>Pseudomonadota</taxon>
        <taxon>Alphaproteobacteria</taxon>
        <taxon>Hyphomicrobiales</taxon>
        <taxon>Rhizobiaceae</taxon>
        <taxon>Rhizobium/Agrobacterium group</taxon>
        <taxon>Rhizobium</taxon>
    </lineage>
</organism>
<dbReference type="GO" id="GO:0004803">
    <property type="term" value="F:transposase activity"/>
    <property type="evidence" value="ECO:0007669"/>
    <property type="project" value="TreeGrafter"/>
</dbReference>
<dbReference type="PANTHER" id="PTHR10948:SF23">
    <property type="entry name" value="TRANSPOSASE INSI FOR INSERTION SEQUENCE ELEMENT IS30A-RELATED"/>
    <property type="match status" value="1"/>
</dbReference>
<dbReference type="AlphaFoldDB" id="W6S030"/>
<feature type="compositionally biased region" description="Basic and acidic residues" evidence="1">
    <location>
        <begin position="128"/>
        <end position="146"/>
    </location>
</feature>
<dbReference type="KEGG" id="rhl:LPU83_pLPU83a_0020"/>
<dbReference type="eggNOG" id="COG2826">
    <property type="taxonomic scope" value="Bacteria"/>
</dbReference>
<dbReference type="InterPro" id="IPR051917">
    <property type="entry name" value="Transposase-Integrase"/>
</dbReference>
<evidence type="ECO:0000313" key="4">
    <source>
        <dbReference type="Proteomes" id="UP000019443"/>
    </source>
</evidence>
<feature type="region of interest" description="Disordered" evidence="1">
    <location>
        <begin position="113"/>
        <end position="149"/>
    </location>
</feature>
<geneLocation type="plasmid" evidence="3 4">
    <name>pLPU83a</name>
</geneLocation>
<keyword evidence="4" id="KW-1185">Reference proteome</keyword>
<dbReference type="GO" id="GO:0032196">
    <property type="term" value="P:transposition"/>
    <property type="evidence" value="ECO:0007669"/>
    <property type="project" value="TreeGrafter"/>
</dbReference>
<keyword evidence="3" id="KW-0614">Plasmid</keyword>
<dbReference type="PANTHER" id="PTHR10948">
    <property type="entry name" value="TRANSPOSASE"/>
    <property type="match status" value="1"/>
</dbReference>
<gene>
    <name evidence="3" type="ORF">LPU83_pLPU83a_0020</name>
</gene>
<dbReference type="Pfam" id="PF13936">
    <property type="entry name" value="HTH_38"/>
    <property type="match status" value="1"/>
</dbReference>